<gene>
    <name evidence="2" type="ORF">FRD01_05715</name>
</gene>
<dbReference type="KEGG" id="bbae:FRD01_05715"/>
<name>A0A5B8XSX9_9DELT</name>
<evidence type="ECO:0000313" key="2">
    <source>
        <dbReference type="EMBL" id="QED26746.1"/>
    </source>
</evidence>
<dbReference type="AlphaFoldDB" id="A0A5B8XSX9"/>
<keyword evidence="3" id="KW-1185">Reference proteome</keyword>
<evidence type="ECO:0000256" key="1">
    <source>
        <dbReference type="SAM" id="MobiDB-lite"/>
    </source>
</evidence>
<proteinExistence type="predicted"/>
<organism evidence="2 3">
    <name type="scientific">Microvenator marinus</name>
    <dbReference type="NCBI Taxonomy" id="2600177"/>
    <lineage>
        <taxon>Bacteria</taxon>
        <taxon>Deltaproteobacteria</taxon>
        <taxon>Bradymonadales</taxon>
        <taxon>Microvenatoraceae</taxon>
        <taxon>Microvenator</taxon>
    </lineage>
</organism>
<evidence type="ECO:0000313" key="3">
    <source>
        <dbReference type="Proteomes" id="UP000321595"/>
    </source>
</evidence>
<protein>
    <submittedName>
        <fullName evidence="2">Uncharacterized protein</fullName>
    </submittedName>
</protein>
<reference evidence="2 3" key="1">
    <citation type="submission" date="2019-08" db="EMBL/GenBank/DDBJ databases">
        <authorList>
            <person name="Liang Q."/>
        </authorList>
    </citation>
    <scope>NUCLEOTIDE SEQUENCE [LARGE SCALE GENOMIC DNA]</scope>
    <source>
        <strain evidence="2 3">V1718</strain>
    </source>
</reference>
<dbReference type="Proteomes" id="UP000321595">
    <property type="component" value="Chromosome"/>
</dbReference>
<feature type="compositionally biased region" description="Polar residues" evidence="1">
    <location>
        <begin position="13"/>
        <end position="29"/>
    </location>
</feature>
<accession>A0A5B8XSX9</accession>
<feature type="region of interest" description="Disordered" evidence="1">
    <location>
        <begin position="11"/>
        <end position="43"/>
    </location>
</feature>
<dbReference type="RefSeq" id="WP_146958432.1">
    <property type="nucleotide sequence ID" value="NZ_CP042467.1"/>
</dbReference>
<dbReference type="EMBL" id="CP042467">
    <property type="protein sequence ID" value="QED26746.1"/>
    <property type="molecule type" value="Genomic_DNA"/>
</dbReference>
<sequence length="171" mass="18093">MGGAQDNCVEAVNSGNRTDGESARSTYSIDSRLGRNPGTEANSSMTAEMVGFQLIDPMDPESSSVNYPLANPSSAPVTITLAPDWDGIKAALERASTGSATQWETGRYGGQMGLGVGWGYKWRFQIGPAPVLVTFTFSVGASVKVNAEFQFAPGAGEERHSARSSSHGRVW</sequence>